<dbReference type="EMBL" id="AP014633">
    <property type="protein sequence ID" value="BAP55135.1"/>
    <property type="molecule type" value="Genomic_DNA"/>
</dbReference>
<evidence type="ECO:0000313" key="3">
    <source>
        <dbReference type="EMBL" id="BAP55135.1"/>
    </source>
</evidence>
<dbReference type="AlphaFoldDB" id="A0A090AJM4"/>
<proteinExistence type="predicted"/>
<protein>
    <submittedName>
        <fullName evidence="3">Polyhydroxyalkonate synthesis repressor, PhaR</fullName>
    </submittedName>
</protein>
<dbReference type="InterPro" id="IPR010134">
    <property type="entry name" value="PHA_reg_PhaR"/>
</dbReference>
<evidence type="ECO:0000259" key="2">
    <source>
        <dbReference type="Pfam" id="PF07879"/>
    </source>
</evidence>
<dbReference type="Pfam" id="PF05233">
    <property type="entry name" value="PHB_acc"/>
    <property type="match status" value="1"/>
</dbReference>
<feature type="domain" description="PHA accumulation regulator DNA-binding N-terminal" evidence="2">
    <location>
        <begin position="15"/>
        <end position="74"/>
    </location>
</feature>
<organism evidence="3 4">
    <name type="scientific">Thioploca ingrica</name>
    <dbReference type="NCBI Taxonomy" id="40754"/>
    <lineage>
        <taxon>Bacteria</taxon>
        <taxon>Pseudomonadati</taxon>
        <taxon>Pseudomonadota</taxon>
        <taxon>Gammaproteobacteria</taxon>
        <taxon>Thiotrichales</taxon>
        <taxon>Thiotrichaceae</taxon>
        <taxon>Thioploca</taxon>
    </lineage>
</organism>
<dbReference type="HOGENOM" id="CLU_089210_3_0_6"/>
<dbReference type="STRING" id="40754.THII_0838"/>
<dbReference type="InterPro" id="IPR012909">
    <property type="entry name" value="PHA_DNA-bd_N"/>
</dbReference>
<gene>
    <name evidence="3" type="ORF">THII_0838</name>
</gene>
<dbReference type="InterPro" id="IPR007897">
    <property type="entry name" value="PHB_accumulat"/>
</dbReference>
<feature type="domain" description="PHB accumulation regulatory" evidence="1">
    <location>
        <begin position="79"/>
        <end position="118"/>
    </location>
</feature>
<evidence type="ECO:0000313" key="4">
    <source>
        <dbReference type="Proteomes" id="UP000031623"/>
    </source>
</evidence>
<name>A0A090AJM4_9GAMM</name>
<dbReference type="GO" id="GO:0006355">
    <property type="term" value="P:regulation of DNA-templated transcription"/>
    <property type="evidence" value="ECO:0007669"/>
    <property type="project" value="InterPro"/>
</dbReference>
<dbReference type="KEGG" id="tig:THII_0838"/>
<evidence type="ECO:0000259" key="1">
    <source>
        <dbReference type="Pfam" id="PF05233"/>
    </source>
</evidence>
<sequence length="168" mass="19805">MNSFVDIMNKNEPRIIKKYPNRRLYDTAISSYITLEDVRQLVKQHVIFHIQDAKTGEDITRNILLQIILEQEQAGEPIFSSEVLSQLICFYGDTLQSIVASYFERSLILFAKQQEDFHEKMYNPLSFMTEIAEQNIKLWKDLQEKFFNPTLLINPTHSKKSDNQEDKK</sequence>
<dbReference type="Pfam" id="PF07879">
    <property type="entry name" value="PHB_acc_N"/>
    <property type="match status" value="1"/>
</dbReference>
<dbReference type="Proteomes" id="UP000031623">
    <property type="component" value="Chromosome"/>
</dbReference>
<reference evidence="3 4" key="1">
    <citation type="journal article" date="2014" name="ISME J.">
        <title>Ecophysiology of Thioploca ingrica as revealed by the complete genome sequence supplemented with proteomic evidence.</title>
        <authorList>
            <person name="Kojima H."/>
            <person name="Ogura Y."/>
            <person name="Yamamoto N."/>
            <person name="Togashi T."/>
            <person name="Mori H."/>
            <person name="Watanabe T."/>
            <person name="Nemoto F."/>
            <person name="Kurokawa K."/>
            <person name="Hayashi T."/>
            <person name="Fukui M."/>
        </authorList>
    </citation>
    <scope>NUCLEOTIDE SEQUENCE [LARGE SCALE GENOMIC DNA]</scope>
</reference>
<accession>A0A090AJM4</accession>
<keyword evidence="4" id="KW-1185">Reference proteome</keyword>
<dbReference type="NCBIfam" id="TIGR01848">
    <property type="entry name" value="PHA_reg_PhaR"/>
    <property type="match status" value="1"/>
</dbReference>